<feature type="domain" description="TonB-dependent receptor-like beta-barrel" evidence="14">
    <location>
        <begin position="359"/>
        <end position="758"/>
    </location>
</feature>
<dbReference type="InterPro" id="IPR017850">
    <property type="entry name" value="Alkaline_phosphatase_core_sf"/>
</dbReference>
<evidence type="ECO:0000256" key="4">
    <source>
        <dbReference type="ARBA" id="ARBA00022692"/>
    </source>
</evidence>
<comment type="caution">
    <text evidence="17">The sequence shown here is derived from an EMBL/GenBank/DDBJ whole genome shotgun (WGS) entry which is preliminary data.</text>
</comment>
<dbReference type="EMBL" id="JAPDRN010000179">
    <property type="protein sequence ID" value="KAJ9614956.1"/>
    <property type="molecule type" value="Genomic_DNA"/>
</dbReference>
<keyword evidence="9" id="KW-0798">TonB box</keyword>
<evidence type="ECO:0008006" key="18">
    <source>
        <dbReference type="Google" id="ProtNLM"/>
    </source>
</evidence>
<dbReference type="Pfam" id="PF05506">
    <property type="entry name" value="PLipase_C_C"/>
    <property type="match status" value="2"/>
</dbReference>
<keyword evidence="3" id="KW-0410">Iron transport</keyword>
<evidence type="ECO:0000256" key="7">
    <source>
        <dbReference type="ARBA" id="ARBA00023004"/>
    </source>
</evidence>
<evidence type="ECO:0000256" key="3">
    <source>
        <dbReference type="ARBA" id="ARBA00022496"/>
    </source>
</evidence>
<organism evidence="17">
    <name type="scientific">Knufia peltigerae</name>
    <dbReference type="NCBI Taxonomy" id="1002370"/>
    <lineage>
        <taxon>Eukaryota</taxon>
        <taxon>Fungi</taxon>
        <taxon>Dikarya</taxon>
        <taxon>Ascomycota</taxon>
        <taxon>Pezizomycotina</taxon>
        <taxon>Eurotiomycetes</taxon>
        <taxon>Chaetothyriomycetidae</taxon>
        <taxon>Chaetothyriales</taxon>
        <taxon>Trichomeriaceae</taxon>
        <taxon>Knufia</taxon>
    </lineage>
</organism>
<evidence type="ECO:0000256" key="10">
    <source>
        <dbReference type="ARBA" id="ARBA00023136"/>
    </source>
</evidence>
<comment type="subcellular location">
    <subcellularLocation>
        <location evidence="1">Cell outer membrane</location>
        <topology evidence="1">Multi-pass membrane protein</topology>
    </subcellularLocation>
</comment>
<feature type="chain" id="PRO_5041463889" description="Phospholipase C" evidence="13">
    <location>
        <begin position="23"/>
        <end position="1477"/>
    </location>
</feature>
<evidence type="ECO:0000256" key="1">
    <source>
        <dbReference type="ARBA" id="ARBA00004571"/>
    </source>
</evidence>
<dbReference type="Pfam" id="PF04185">
    <property type="entry name" value="Phosphoesterase"/>
    <property type="match status" value="1"/>
</dbReference>
<dbReference type="InterPro" id="IPR000531">
    <property type="entry name" value="Beta-barrel_TonB"/>
</dbReference>
<feature type="domain" description="Bacterial phospholipase C C-terminal" evidence="15">
    <location>
        <begin position="1380"/>
        <end position="1453"/>
    </location>
</feature>
<keyword evidence="5 13" id="KW-0732">Signal</keyword>
<evidence type="ECO:0000256" key="2">
    <source>
        <dbReference type="ARBA" id="ARBA00022448"/>
    </source>
</evidence>
<gene>
    <name evidence="17" type="ORF">H2204_014296</name>
</gene>
<accession>A0AA38XK41</accession>
<evidence type="ECO:0000259" key="16">
    <source>
        <dbReference type="Pfam" id="PF07715"/>
    </source>
</evidence>
<evidence type="ECO:0000256" key="6">
    <source>
        <dbReference type="ARBA" id="ARBA00022801"/>
    </source>
</evidence>
<dbReference type="GO" id="GO:0016042">
    <property type="term" value="P:lipid catabolic process"/>
    <property type="evidence" value="ECO:0007669"/>
    <property type="project" value="InterPro"/>
</dbReference>
<feature type="domain" description="Bacterial phospholipase C C-terminal" evidence="15">
    <location>
        <begin position="1285"/>
        <end position="1370"/>
    </location>
</feature>
<evidence type="ECO:0000259" key="15">
    <source>
        <dbReference type="Pfam" id="PF05506"/>
    </source>
</evidence>
<dbReference type="Pfam" id="PF07715">
    <property type="entry name" value="Plug"/>
    <property type="match status" value="1"/>
</dbReference>
<dbReference type="InterPro" id="IPR017767">
    <property type="entry name" value="PC-PLC"/>
</dbReference>
<dbReference type="Gene3D" id="3.40.720.10">
    <property type="entry name" value="Alkaline Phosphatase, subunit A"/>
    <property type="match status" value="2"/>
</dbReference>
<dbReference type="GO" id="GO:0015344">
    <property type="term" value="F:siderophore uptake transmembrane transporter activity"/>
    <property type="evidence" value="ECO:0007669"/>
    <property type="project" value="TreeGrafter"/>
</dbReference>
<dbReference type="PANTHER" id="PTHR32552:SF89">
    <property type="entry name" value="CATECHOLATE SIDEROPHORE RECEPTOR FIU"/>
    <property type="match status" value="1"/>
</dbReference>
<keyword evidence="2" id="KW-0813">Transport</keyword>
<keyword evidence="4" id="KW-0812">Transmembrane</keyword>
<reference evidence="17" key="1">
    <citation type="submission" date="2022-10" db="EMBL/GenBank/DDBJ databases">
        <title>Culturing micro-colonial fungi from biological soil crusts in the Mojave desert and describing Neophaeococcomyces mojavensis, and introducing the new genera and species Taxawa tesnikishii.</title>
        <authorList>
            <person name="Kurbessoian T."/>
            <person name="Stajich J.E."/>
        </authorList>
    </citation>
    <scope>NUCLEOTIDE SEQUENCE</scope>
    <source>
        <strain evidence="17">TK_35</strain>
    </source>
</reference>
<dbReference type="Gene3D" id="2.40.170.20">
    <property type="entry name" value="TonB-dependent receptor, beta-barrel domain"/>
    <property type="match status" value="1"/>
</dbReference>
<feature type="domain" description="TonB-dependent receptor plug" evidence="16">
    <location>
        <begin position="49"/>
        <end position="160"/>
    </location>
</feature>
<feature type="region of interest" description="Disordered" evidence="12">
    <location>
        <begin position="1453"/>
        <end position="1477"/>
    </location>
</feature>
<protein>
    <recommendedName>
        <fullName evidence="18">Phospholipase C</fullName>
    </recommendedName>
</protein>
<dbReference type="InterPro" id="IPR037066">
    <property type="entry name" value="Plug_dom_sf"/>
</dbReference>
<evidence type="ECO:0000259" key="14">
    <source>
        <dbReference type="Pfam" id="PF00593"/>
    </source>
</evidence>
<feature type="signal peptide" evidence="13">
    <location>
        <begin position="1"/>
        <end position="22"/>
    </location>
</feature>
<evidence type="ECO:0000256" key="9">
    <source>
        <dbReference type="ARBA" id="ARBA00023077"/>
    </source>
</evidence>
<evidence type="ECO:0000256" key="5">
    <source>
        <dbReference type="ARBA" id="ARBA00022729"/>
    </source>
</evidence>
<evidence type="ECO:0000256" key="12">
    <source>
        <dbReference type="SAM" id="MobiDB-lite"/>
    </source>
</evidence>
<evidence type="ECO:0000313" key="17">
    <source>
        <dbReference type="EMBL" id="KAJ9614956.1"/>
    </source>
</evidence>
<keyword evidence="7" id="KW-0408">Iron</keyword>
<dbReference type="InterPro" id="IPR012910">
    <property type="entry name" value="Plug_dom"/>
</dbReference>
<sequence>MARFPRISLLALLIAPALDALAEAPQGDAADTRSADARTLDQVQVIGQATSYAKTSVRQETLNRQAVLSSVNGALNEVPGVVVSEADATGSSVWGTQISMRGFVTNRDTQQIGTTIDGLPNGGSGYGGGSLANRYIDTLDLETVEVSQGTADISSRSNEALGGTLNFLTSDPLQEQRLRMVVGAGDNEARKYYVRYDTGLLGGHTRAWISASSARVHDWIDGTGHTSNDNIAGKFITELDRWTLTGYLSYNDADEPEYTSVSPKGFATNPDRDGLVGTLTGIPYLDQNYRSGSRALRENTFGYLRAAFDGGNGFKASMAAYGHRMQGRGDWLPPYLADVNDDGAGRPQSEYLGGRTVYGGSNRGQIYFVNPDGSSAQRLANCTPRLGFSAEYDPNCYAGNVQGAQSYRHSHYDNDRMGVTADVEWRQTFGAIDNTIRGGLWVEKLDRSVRRDWHRLLNVGQDIAFDHQPYWVQFEDKYKVDEQMYYVEDVARFGPFSARLGVKQFFVDQSRRRVIGAAENVKSDSKSDPLLSTGFTWAPGVEGMELFAGYSQNFAAIPSGVLGETDPQRFRNVEPETADNIELGMRISRWPLTASVTLYNIKFDNRIVYLPAGLVSGIDYLGETDGVYENFGGVESNGLEAAFGYGWDNGWRINAAYTYNRSKYLGSGNDARDKQLGIVDGAKVIGQPEQILVVSADWQGENWNFGLSGRYLGERYLDAANVNKLPSATVFNANIGFDLQALSPRLKGMGANLVVSNLTDKRYLAGVDGRDNAFIGAPRTVGISFRAGVTAGLSPLLPSIARAAAIAPASRTRSLQDLQHIVVFMQENRSFDHYFGTLQGVRGFGDRFVAPASPLPDGDRPRSLWLQPDASGQRAIAPFPLDTAAHFGYMRVEGTPHTWPDAQQAWDHGRMAHWPKAKQNHSMGYFQRSDMPFQFALADAFTLCDAYHCAMQAGTNPNRVFLWTGHNDAQARAGGPVIANSHDNFPEQGGYPESYRWTSYVERLQQAGVSWQIYQDMADNFTDNPLAGFETFRQAYRGDPGHDPELRARGVSTRGLAQLREDAISGRLPQVSFIIADAAGSEHPGPSSPAQGAAYTARLLDALTADPEVWSRTALLLMFDENDGFFDHVPPPAPPSPLGAGWAGASAVSTEGEYHRHPAPGDQKYDAAELRGRPYGLGPRVPLYVISPWSRGGWVDSQVYDHTSVLRLIERRFGVAAPDISPWRRAVCGDLSNAFDFAQRDTRPFAKALPDVTAVAARAAALPGRTVPALPDGLHPARQEPGVRPARALPYRPQVQATSVDGAGLTLQLASDGAAAVLHVYDRLRLDAVPRRYTVVPGSPVQDRWPLDAQGRYDLWLLGPNGFHRHYRGDGTLAPLHAHVERADGQMRLILRNPSPSARKVQVQAGAYAGHMPTRELQLVAGAETVLAWDPAPTAGWYDLIVHSEGVEQRLAGRAEDGRPGTSDPAMGSEPLRFEHG</sequence>
<dbReference type="PROSITE" id="PS52016">
    <property type="entry name" value="TONB_DEPENDENT_REC_3"/>
    <property type="match status" value="1"/>
</dbReference>
<dbReference type="NCBIfam" id="TIGR03396">
    <property type="entry name" value="PC_PLC"/>
    <property type="match status" value="1"/>
</dbReference>
<keyword evidence="6" id="KW-0378">Hydrolase</keyword>
<evidence type="ECO:0000256" key="13">
    <source>
        <dbReference type="SAM" id="SignalP"/>
    </source>
</evidence>
<evidence type="ECO:0000256" key="8">
    <source>
        <dbReference type="ARBA" id="ARBA00023065"/>
    </source>
</evidence>
<dbReference type="PANTHER" id="PTHR32552">
    <property type="entry name" value="FERRICHROME IRON RECEPTOR-RELATED"/>
    <property type="match status" value="1"/>
</dbReference>
<proteinExistence type="predicted"/>
<dbReference type="InterPro" id="IPR008475">
    <property type="entry name" value="PLipase_C_C"/>
</dbReference>
<evidence type="ECO:0000256" key="11">
    <source>
        <dbReference type="ARBA" id="ARBA00023237"/>
    </source>
</evidence>
<dbReference type="InterPro" id="IPR036942">
    <property type="entry name" value="Beta-barrel_TonB_sf"/>
</dbReference>
<dbReference type="Pfam" id="PF00593">
    <property type="entry name" value="TonB_dep_Rec_b-barrel"/>
    <property type="match status" value="1"/>
</dbReference>
<keyword evidence="11" id="KW-0998">Cell outer membrane</keyword>
<dbReference type="GO" id="GO:0034480">
    <property type="term" value="F:phosphatidylcholine phospholipase C activity"/>
    <property type="evidence" value="ECO:0007669"/>
    <property type="project" value="InterPro"/>
</dbReference>
<name>A0AA38XK41_9EURO</name>
<keyword evidence="10" id="KW-0472">Membrane</keyword>
<dbReference type="InterPro" id="IPR007312">
    <property type="entry name" value="Phosphoesterase"/>
</dbReference>
<dbReference type="SUPFAM" id="SSF56935">
    <property type="entry name" value="Porins"/>
    <property type="match status" value="1"/>
</dbReference>
<keyword evidence="8" id="KW-0406">Ion transport</keyword>
<dbReference type="Gene3D" id="2.170.130.10">
    <property type="entry name" value="TonB-dependent receptor, plug domain"/>
    <property type="match status" value="1"/>
</dbReference>
<dbReference type="InterPro" id="IPR039426">
    <property type="entry name" value="TonB-dep_rcpt-like"/>
</dbReference>